<evidence type="ECO:0000313" key="2">
    <source>
        <dbReference type="EMBL" id="SPD49060.1"/>
    </source>
</evidence>
<dbReference type="AlphaFoldDB" id="A0A375HFN0"/>
<protein>
    <submittedName>
        <fullName evidence="2">Uncharacterized protein</fullName>
    </submittedName>
</protein>
<sequence>MSWPLPAHLRQVEHHHEPEDTHCPTPGGGRTIVRVGEDVSEKLDTVPAESFCTATSMASGPADAANAWYKSQLNHKSSTAAYQQLAWSRTR</sequence>
<accession>A0A375HFN0</accession>
<reference evidence="2" key="1">
    <citation type="submission" date="2018-01" db="EMBL/GenBank/DDBJ databases">
        <authorList>
            <person name="Gaut B.S."/>
            <person name="Morton B.R."/>
            <person name="Clegg M.T."/>
            <person name="Duvall M.R."/>
        </authorList>
    </citation>
    <scope>NUCLEOTIDE SEQUENCE</scope>
    <source>
        <strain evidence="2">Cupriavidus taiwanensis STM 8555</strain>
    </source>
</reference>
<evidence type="ECO:0000256" key="1">
    <source>
        <dbReference type="SAM" id="MobiDB-lite"/>
    </source>
</evidence>
<organism evidence="2">
    <name type="scientific">Cupriavidus taiwanensis</name>
    <dbReference type="NCBI Taxonomy" id="164546"/>
    <lineage>
        <taxon>Bacteria</taxon>
        <taxon>Pseudomonadati</taxon>
        <taxon>Pseudomonadota</taxon>
        <taxon>Betaproteobacteria</taxon>
        <taxon>Burkholderiales</taxon>
        <taxon>Burkholderiaceae</taxon>
        <taxon>Cupriavidus</taxon>
    </lineage>
</organism>
<keyword evidence="2" id="KW-0614">Plasmid</keyword>
<gene>
    <name evidence="2" type="ORF">CBM2612_P0405</name>
</gene>
<proteinExistence type="predicted"/>
<dbReference type="EMBL" id="LT984809">
    <property type="protein sequence ID" value="SPD49060.1"/>
    <property type="molecule type" value="Genomic_DNA"/>
</dbReference>
<name>A0A375HFN0_9BURK</name>
<geneLocation type="plasmid" evidence="2">
    <name>I</name>
</geneLocation>
<feature type="compositionally biased region" description="Basic and acidic residues" evidence="1">
    <location>
        <begin position="10"/>
        <end position="22"/>
    </location>
</feature>
<feature type="region of interest" description="Disordered" evidence="1">
    <location>
        <begin position="1"/>
        <end position="28"/>
    </location>
</feature>